<evidence type="ECO:0000313" key="1">
    <source>
        <dbReference type="EMBL" id="KAI3359820.1"/>
    </source>
</evidence>
<dbReference type="EMBL" id="CM041547">
    <property type="protein sequence ID" value="KAI3359820.1"/>
    <property type="molecule type" value="Genomic_DNA"/>
</dbReference>
<protein>
    <submittedName>
        <fullName evidence="1">Uncharacterized protein</fullName>
    </submittedName>
</protein>
<comment type="caution">
    <text evidence="1">The sequence shown here is derived from an EMBL/GenBank/DDBJ whole genome shotgun (WGS) entry which is preliminary data.</text>
</comment>
<feature type="non-terminal residue" evidence="1">
    <location>
        <position position="1"/>
    </location>
</feature>
<gene>
    <name evidence="1" type="ORF">L3Q82_013826</name>
</gene>
<sequence length="391" mass="43097">SSQPVSDLQVSESELTVAKPPPKRRRILDPSAIVPVPIYSNKVSSSLQLKPTAAMFSEKENAGKTSVLFLSVVIAGRRLFFCKVARFCVRSDDGADESLWSQFSSRGPTAATVTLSDSEEDEAEQVENKPEHTGRKPELEAIRCPSPPPPESPFQKQSRRVKKKISEIDRKLQAVNSLLSPEPQNRSDRCRRGLPSADDDDIIIMNANDDDVIIMNPDSGHQESPYSSSVREIPLKIRCRTDVHKIPVLSSTPLSNVVTELSVILSVPPPRLLLLREEMELPTDSTVGELGLGIADIIECVVMAAEDESEAADSSSSSITVRLQSKDRDSSQEFSLHRDAPLGTIFSQYLSKMSAIAQRRVCFQFDGSKVTHSETPAQLDMEDGDIIEVWI</sequence>
<accession>A0ACB8VWI9</accession>
<organism evidence="1 2">
    <name type="scientific">Scortum barcoo</name>
    <name type="common">barcoo grunter</name>
    <dbReference type="NCBI Taxonomy" id="214431"/>
    <lineage>
        <taxon>Eukaryota</taxon>
        <taxon>Metazoa</taxon>
        <taxon>Chordata</taxon>
        <taxon>Craniata</taxon>
        <taxon>Vertebrata</taxon>
        <taxon>Euteleostomi</taxon>
        <taxon>Actinopterygii</taxon>
        <taxon>Neopterygii</taxon>
        <taxon>Teleostei</taxon>
        <taxon>Neoteleostei</taxon>
        <taxon>Acanthomorphata</taxon>
        <taxon>Eupercaria</taxon>
        <taxon>Centrarchiformes</taxon>
        <taxon>Terapontoidei</taxon>
        <taxon>Terapontidae</taxon>
        <taxon>Scortum</taxon>
    </lineage>
</organism>
<reference evidence="1" key="1">
    <citation type="submission" date="2022-04" db="EMBL/GenBank/DDBJ databases">
        <title>Jade perch genome.</title>
        <authorList>
            <person name="Chao B."/>
        </authorList>
    </citation>
    <scope>NUCLEOTIDE SEQUENCE</scope>
    <source>
        <strain evidence="1">CB-2022</strain>
    </source>
</reference>
<evidence type="ECO:0000313" key="2">
    <source>
        <dbReference type="Proteomes" id="UP000831701"/>
    </source>
</evidence>
<dbReference type="Proteomes" id="UP000831701">
    <property type="component" value="Chromosome 17"/>
</dbReference>
<keyword evidence="2" id="KW-1185">Reference proteome</keyword>
<name>A0ACB8VWI9_9TELE</name>
<proteinExistence type="predicted"/>